<evidence type="ECO:0000256" key="3">
    <source>
        <dbReference type="ARBA" id="ARBA00022801"/>
    </source>
</evidence>
<evidence type="ECO:0000256" key="4">
    <source>
        <dbReference type="RuleBase" id="RU361117"/>
    </source>
</evidence>
<dbReference type="PANTHER" id="PTHR43768">
    <property type="entry name" value="TREHALOSE 6-PHOSPHATE PHOSPHATASE"/>
    <property type="match status" value="1"/>
</dbReference>
<dbReference type="NCBIfam" id="TIGR01484">
    <property type="entry name" value="HAD-SF-IIB"/>
    <property type="match status" value="1"/>
</dbReference>
<dbReference type="Gene3D" id="3.40.50.1000">
    <property type="entry name" value="HAD superfamily/HAD-like"/>
    <property type="match status" value="1"/>
</dbReference>
<dbReference type="GO" id="GO:0005992">
    <property type="term" value="P:trehalose biosynthetic process"/>
    <property type="evidence" value="ECO:0007669"/>
    <property type="project" value="InterPro"/>
</dbReference>
<comment type="function">
    <text evidence="4">Removes the phosphate from trehalose 6-phosphate to produce free trehalose.</text>
</comment>
<dbReference type="Pfam" id="PF02358">
    <property type="entry name" value="Trehalose_PPase"/>
    <property type="match status" value="1"/>
</dbReference>
<comment type="catalytic activity">
    <reaction evidence="4">
        <text>alpha,alpha-trehalose 6-phosphate + H2O = alpha,alpha-trehalose + phosphate</text>
        <dbReference type="Rhea" id="RHEA:23420"/>
        <dbReference type="ChEBI" id="CHEBI:15377"/>
        <dbReference type="ChEBI" id="CHEBI:16551"/>
        <dbReference type="ChEBI" id="CHEBI:43474"/>
        <dbReference type="ChEBI" id="CHEBI:58429"/>
        <dbReference type="EC" id="3.1.3.12"/>
    </reaction>
</comment>
<dbReference type="EC" id="3.1.3.12" evidence="4"/>
<evidence type="ECO:0000256" key="1">
    <source>
        <dbReference type="ARBA" id="ARBA00005199"/>
    </source>
</evidence>
<proteinExistence type="inferred from homology"/>
<dbReference type="AlphaFoldDB" id="A0AAW4PFF1"/>
<evidence type="ECO:0000313" key="6">
    <source>
        <dbReference type="Proteomes" id="UP001430455"/>
    </source>
</evidence>
<evidence type="ECO:0000256" key="2">
    <source>
        <dbReference type="ARBA" id="ARBA00008770"/>
    </source>
</evidence>
<keyword evidence="4" id="KW-0460">Magnesium</keyword>
<accession>A0AAW4PFF1</accession>
<dbReference type="GO" id="GO:0046872">
    <property type="term" value="F:metal ion binding"/>
    <property type="evidence" value="ECO:0007669"/>
    <property type="project" value="UniProtKB-KW"/>
</dbReference>
<dbReference type="InterPro" id="IPR023214">
    <property type="entry name" value="HAD_sf"/>
</dbReference>
<evidence type="ECO:0000313" key="5">
    <source>
        <dbReference type="EMBL" id="MBX0296467.1"/>
    </source>
</evidence>
<protein>
    <recommendedName>
        <fullName evidence="4">Trehalose 6-phosphate phosphatase</fullName>
        <ecNumber evidence="4">3.1.3.12</ecNumber>
    </recommendedName>
</protein>
<reference evidence="5 6" key="1">
    <citation type="submission" date="2021-06" db="EMBL/GenBank/DDBJ databases">
        <title>Halomicroarcula sp. a new haloarchaeum isolated from saline soil.</title>
        <authorList>
            <person name="Duran-Viseras A."/>
            <person name="Sanchez-Porro C."/>
            <person name="Ventosa A."/>
        </authorList>
    </citation>
    <scope>NUCLEOTIDE SEQUENCE [LARGE SCALE GENOMIC DNA]</scope>
    <source>
        <strain evidence="5 6">F27</strain>
    </source>
</reference>
<dbReference type="InterPro" id="IPR036412">
    <property type="entry name" value="HAD-like_sf"/>
</dbReference>
<gene>
    <name evidence="5" type="primary">otsB</name>
    <name evidence="5" type="ORF">EGH23_16415</name>
</gene>
<keyword evidence="6" id="KW-1185">Reference proteome</keyword>
<dbReference type="SUPFAM" id="SSF56784">
    <property type="entry name" value="HAD-like"/>
    <property type="match status" value="1"/>
</dbReference>
<dbReference type="Gene3D" id="3.30.70.1020">
    <property type="entry name" value="Trehalose-6-phosphate phosphatase related protein, domain 2"/>
    <property type="match status" value="1"/>
</dbReference>
<organism evidence="5 6">
    <name type="scientific">Haloarcula nitratireducens</name>
    <dbReference type="NCBI Taxonomy" id="2487749"/>
    <lineage>
        <taxon>Archaea</taxon>
        <taxon>Methanobacteriati</taxon>
        <taxon>Methanobacteriota</taxon>
        <taxon>Stenosarchaea group</taxon>
        <taxon>Halobacteria</taxon>
        <taxon>Halobacteriales</taxon>
        <taxon>Haloarculaceae</taxon>
        <taxon>Haloarcula</taxon>
    </lineage>
</organism>
<dbReference type="GO" id="GO:0004805">
    <property type="term" value="F:trehalose-phosphatase activity"/>
    <property type="evidence" value="ECO:0007669"/>
    <property type="project" value="UniProtKB-EC"/>
</dbReference>
<keyword evidence="3 4" id="KW-0378">Hydrolase</keyword>
<dbReference type="PANTHER" id="PTHR43768:SF3">
    <property type="entry name" value="TREHALOSE 6-PHOSPHATE PHOSPHATASE"/>
    <property type="match status" value="1"/>
</dbReference>
<dbReference type="Proteomes" id="UP001430455">
    <property type="component" value="Unassembled WGS sequence"/>
</dbReference>
<name>A0AAW4PFF1_9EURY</name>
<comment type="cofactor">
    <cofactor evidence="4">
        <name>Mg(2+)</name>
        <dbReference type="ChEBI" id="CHEBI:18420"/>
    </cofactor>
</comment>
<comment type="similarity">
    <text evidence="2 4">Belongs to the trehalose phosphatase family.</text>
</comment>
<dbReference type="InterPro" id="IPR006379">
    <property type="entry name" value="HAD-SF_hydro_IIB"/>
</dbReference>
<dbReference type="EMBL" id="RKLT01000007">
    <property type="protein sequence ID" value="MBX0296467.1"/>
    <property type="molecule type" value="Genomic_DNA"/>
</dbReference>
<keyword evidence="4" id="KW-0479">Metal-binding</keyword>
<comment type="caution">
    <text evidence="5">The sequence shown here is derived from an EMBL/GenBank/DDBJ whole genome shotgun (WGS) entry which is preliminary data.</text>
</comment>
<dbReference type="InterPro" id="IPR044651">
    <property type="entry name" value="OTSB-like"/>
</dbReference>
<sequence length="297" mass="32380">MPEMTAPPSALSNRERLARSLDGSDGLLLGVDFDGTLAPIVSDPDDAAITDSARESLVELARHPRVTVAAVSGRELSDLVDRVDVEGLVYAGNHGLEIRAGDTTFVHPAAARQRAQIRHLSERFRERLTDFPECTVENKSLTATVHVRGSDHAARVASATETFVAETETDVRVVPGKCVRELRPAVEWDKGAAMELLAEAAADGYRPLYIGDDTTDEDGFRAVQPDGVGAKVGSVDETGTAADFKLREQAAVPRLLDWLAEYADERWTSDRWAGPSRQQLDADDLRDTEAEFVVRDE</sequence>
<comment type="pathway">
    <text evidence="1 4">Glycan biosynthesis; trehalose biosynthesis.</text>
</comment>
<dbReference type="InterPro" id="IPR003337">
    <property type="entry name" value="Trehalose_PPase"/>
</dbReference>
<dbReference type="NCBIfam" id="TIGR00685">
    <property type="entry name" value="T6PP"/>
    <property type="match status" value="1"/>
</dbReference>